<feature type="domain" description="CCHC-type" evidence="2">
    <location>
        <begin position="247"/>
        <end position="262"/>
    </location>
</feature>
<dbReference type="AlphaFoldDB" id="I1BL26"/>
<organism evidence="3 4">
    <name type="scientific">Rhizopus delemar (strain RA 99-880 / ATCC MYA-4621 / FGSC 9543 / NRRL 43880)</name>
    <name type="common">Mucormycosis agent</name>
    <name type="synonym">Rhizopus arrhizus var. delemar</name>
    <dbReference type="NCBI Taxonomy" id="246409"/>
    <lineage>
        <taxon>Eukaryota</taxon>
        <taxon>Fungi</taxon>
        <taxon>Fungi incertae sedis</taxon>
        <taxon>Mucoromycota</taxon>
        <taxon>Mucoromycotina</taxon>
        <taxon>Mucoromycetes</taxon>
        <taxon>Mucorales</taxon>
        <taxon>Mucorineae</taxon>
        <taxon>Rhizopodaceae</taxon>
        <taxon>Rhizopus</taxon>
    </lineage>
</organism>
<evidence type="ECO:0000259" key="2">
    <source>
        <dbReference type="PROSITE" id="PS50158"/>
    </source>
</evidence>
<dbReference type="EMBL" id="CH476732">
    <property type="protein sequence ID" value="EIE76906.1"/>
    <property type="molecule type" value="Genomic_DNA"/>
</dbReference>
<evidence type="ECO:0000256" key="1">
    <source>
        <dbReference type="PROSITE-ProRule" id="PRU00047"/>
    </source>
</evidence>
<proteinExistence type="predicted"/>
<accession>I1BL26</accession>
<dbReference type="PROSITE" id="PS50158">
    <property type="entry name" value="ZF_CCHC"/>
    <property type="match status" value="1"/>
</dbReference>
<dbReference type="InParanoid" id="I1BL26"/>
<dbReference type="InterPro" id="IPR001878">
    <property type="entry name" value="Znf_CCHC"/>
</dbReference>
<keyword evidence="1" id="KW-0479">Metal-binding</keyword>
<dbReference type="GeneID" id="93608582"/>
<keyword evidence="4" id="KW-1185">Reference proteome</keyword>
<evidence type="ECO:0000313" key="3">
    <source>
        <dbReference type="EMBL" id="EIE76906.1"/>
    </source>
</evidence>
<dbReference type="InterPro" id="IPR036875">
    <property type="entry name" value="Znf_CCHC_sf"/>
</dbReference>
<dbReference type="GO" id="GO:0003676">
    <property type="term" value="F:nucleic acid binding"/>
    <property type="evidence" value="ECO:0007669"/>
    <property type="project" value="InterPro"/>
</dbReference>
<name>I1BL26_RHIO9</name>
<keyword evidence="1" id="KW-0862">Zinc</keyword>
<sequence>MTELDSGNNLSWSDVVARGHKAKVVTPIQRRDVTNDPREFTTSKIIYEIPDISRLLIAQKAQSIVQQTLTPGSVLFSFPTSLFDHYTQAYKCIEDQIGAVHGLRNISKYDHRRNHKELLIEAKFREAVNTDKAINLGITHKKVVIKAAPSKGDQPKNLIRVQMDLLHIPEEDKLLEELLLSLRHYGKVCQIKQFFCGGYFEGKLSVLMDVSTPSEDALTIRPLDRMLYLPAWDTYVPASFKGASPVCYYCRKSGHIRGACPSLVKRLCSNCGIRGHTVRYCTTPPVTESEELDNYLIATQTTSENNTFEDDIIVHTPEENTEETEELSTALIMTLDDILENDSVDHEPSNMEVEKVREPFDPQSHNGTLASKYAPYESGLSMKVDTEEEMSTSTNHLAKGKQLLTKRHRIDTRSSTKSQQSGAPRLTNQYKNLSLTIFVPVLYTSTYYAFKKSPLFVLKTILRTISATISRLSFFLDALHFLQSIVPLYASILPTLSSIPQYLSTNVALPHQSLTLTISHYAIL</sequence>
<gene>
    <name evidence="3" type="ORF">RO3G_01610</name>
</gene>
<dbReference type="RefSeq" id="XP_067512302.1">
    <property type="nucleotide sequence ID" value="XM_067656201.1"/>
</dbReference>
<dbReference type="GO" id="GO:0008270">
    <property type="term" value="F:zinc ion binding"/>
    <property type="evidence" value="ECO:0007669"/>
    <property type="project" value="UniProtKB-KW"/>
</dbReference>
<dbReference type="eggNOG" id="ENOG502RAUF">
    <property type="taxonomic scope" value="Eukaryota"/>
</dbReference>
<evidence type="ECO:0000313" key="4">
    <source>
        <dbReference type="Proteomes" id="UP000009138"/>
    </source>
</evidence>
<dbReference type="Gene3D" id="4.10.60.10">
    <property type="entry name" value="Zinc finger, CCHC-type"/>
    <property type="match status" value="1"/>
</dbReference>
<dbReference type="Proteomes" id="UP000009138">
    <property type="component" value="Unassembled WGS sequence"/>
</dbReference>
<dbReference type="OrthoDB" id="2280262at2759"/>
<reference evidence="3 4" key="1">
    <citation type="journal article" date="2009" name="PLoS Genet.">
        <title>Genomic analysis of the basal lineage fungus Rhizopus oryzae reveals a whole-genome duplication.</title>
        <authorList>
            <person name="Ma L.-J."/>
            <person name="Ibrahim A.S."/>
            <person name="Skory C."/>
            <person name="Grabherr M.G."/>
            <person name="Burger G."/>
            <person name="Butler M."/>
            <person name="Elias M."/>
            <person name="Idnurm A."/>
            <person name="Lang B.F."/>
            <person name="Sone T."/>
            <person name="Abe A."/>
            <person name="Calvo S.E."/>
            <person name="Corrochano L.M."/>
            <person name="Engels R."/>
            <person name="Fu J."/>
            <person name="Hansberg W."/>
            <person name="Kim J.-M."/>
            <person name="Kodira C.D."/>
            <person name="Koehrsen M.J."/>
            <person name="Liu B."/>
            <person name="Miranda-Saavedra D."/>
            <person name="O'Leary S."/>
            <person name="Ortiz-Castellanos L."/>
            <person name="Poulter R."/>
            <person name="Rodriguez-Romero J."/>
            <person name="Ruiz-Herrera J."/>
            <person name="Shen Y.-Q."/>
            <person name="Zeng Q."/>
            <person name="Galagan J."/>
            <person name="Birren B.W."/>
            <person name="Cuomo C.A."/>
            <person name="Wickes B.L."/>
        </authorList>
    </citation>
    <scope>NUCLEOTIDE SEQUENCE [LARGE SCALE GENOMIC DNA]</scope>
    <source>
        <strain evidence="4">RA 99-880 / ATCC MYA-4621 / FGSC 9543 / NRRL 43880</strain>
    </source>
</reference>
<keyword evidence="1" id="KW-0863">Zinc-finger</keyword>
<dbReference type="SMART" id="SM00343">
    <property type="entry name" value="ZnF_C2HC"/>
    <property type="match status" value="2"/>
</dbReference>
<dbReference type="SUPFAM" id="SSF57756">
    <property type="entry name" value="Retrovirus zinc finger-like domains"/>
    <property type="match status" value="1"/>
</dbReference>
<dbReference type="VEuPathDB" id="FungiDB:RO3G_01610"/>
<protein>
    <recommendedName>
        <fullName evidence="2">CCHC-type domain-containing protein</fullName>
    </recommendedName>
</protein>